<evidence type="ECO:0000313" key="8">
    <source>
        <dbReference type="EMBL" id="CAH0554941.1"/>
    </source>
</evidence>
<evidence type="ECO:0000256" key="2">
    <source>
        <dbReference type="ARBA" id="ARBA00006840"/>
    </source>
</evidence>
<dbReference type="PANTHER" id="PTHR19282">
    <property type="entry name" value="TETRASPANIN"/>
    <property type="match status" value="1"/>
</dbReference>
<feature type="transmembrane region" description="Helical" evidence="7">
    <location>
        <begin position="262"/>
        <end position="283"/>
    </location>
</feature>
<evidence type="ECO:0000256" key="4">
    <source>
        <dbReference type="ARBA" id="ARBA00022989"/>
    </source>
</evidence>
<sequence>MNLNCSAKMVKYLMISFNLFFVITGIILLGIGVTVKTAYSQYHTFLDDKYFSLPNMLIATGAIIFFVSFCGCCGALKESWLLTGIFAILLIVIFIFELSIGIAGFALKNRTYDYLEKELMSNMNYYNQSEKFVKKMWDTVQDDFKCCGVNNYSDWKNVFPYGDLPISCCPRTSAVGVFYCNSNLHMTTLSRTARQAPPALPVVSPHPEISEPNPTTVPIFKKNETTTELGATGIPFFSTTHPYKQGCAPAFSSYIKEHASDLAAVGIVLALIQILGIAFAFYLTKKLRNGYYSA</sequence>
<dbReference type="PIRSF" id="PIRSF002419">
    <property type="entry name" value="Tetraspanin"/>
    <property type="match status" value="1"/>
</dbReference>
<dbReference type="InterPro" id="IPR000301">
    <property type="entry name" value="Tetraspanin_animals"/>
</dbReference>
<evidence type="ECO:0000256" key="7">
    <source>
        <dbReference type="RuleBase" id="RU361218"/>
    </source>
</evidence>
<evidence type="ECO:0000256" key="5">
    <source>
        <dbReference type="ARBA" id="ARBA00023136"/>
    </source>
</evidence>
<keyword evidence="3 7" id="KW-0812">Transmembrane</keyword>
<accession>A0A9P0B4A6</accession>
<evidence type="ECO:0000256" key="1">
    <source>
        <dbReference type="ARBA" id="ARBA00004141"/>
    </source>
</evidence>
<keyword evidence="9" id="KW-1185">Reference proteome</keyword>
<gene>
    <name evidence="8" type="ORF">MELIAE_LOCUS6400</name>
</gene>
<dbReference type="AlphaFoldDB" id="A0A9P0B4A6"/>
<dbReference type="SUPFAM" id="SSF48652">
    <property type="entry name" value="Tetraspanin"/>
    <property type="match status" value="1"/>
</dbReference>
<keyword evidence="5 7" id="KW-0472">Membrane</keyword>
<dbReference type="Gene3D" id="1.10.1450.10">
    <property type="entry name" value="Tetraspanin"/>
    <property type="match status" value="1"/>
</dbReference>
<dbReference type="PANTHER" id="PTHR19282:SF456">
    <property type="entry name" value="CD63 MOLECULE"/>
    <property type="match status" value="1"/>
</dbReference>
<dbReference type="InterPro" id="IPR018499">
    <property type="entry name" value="Tetraspanin/Peripherin"/>
</dbReference>
<dbReference type="Pfam" id="PF00335">
    <property type="entry name" value="Tetraspanin"/>
    <property type="match status" value="1"/>
</dbReference>
<dbReference type="InterPro" id="IPR008952">
    <property type="entry name" value="Tetraspanin_EC2_sf"/>
</dbReference>
<evidence type="ECO:0000313" key="9">
    <source>
        <dbReference type="Proteomes" id="UP001154078"/>
    </source>
</evidence>
<comment type="subcellular location">
    <subcellularLocation>
        <location evidence="1 7">Membrane</location>
        <topology evidence="1 7">Multi-pass membrane protein</topology>
    </subcellularLocation>
</comment>
<keyword evidence="6" id="KW-1015">Disulfide bond</keyword>
<protein>
    <recommendedName>
        <fullName evidence="7">Tetraspanin</fullName>
    </recommendedName>
</protein>
<feature type="transmembrane region" description="Helical" evidence="7">
    <location>
        <begin position="53"/>
        <end position="73"/>
    </location>
</feature>
<dbReference type="PRINTS" id="PR00259">
    <property type="entry name" value="TMFOUR"/>
</dbReference>
<dbReference type="GO" id="GO:0005886">
    <property type="term" value="C:plasma membrane"/>
    <property type="evidence" value="ECO:0007669"/>
    <property type="project" value="TreeGrafter"/>
</dbReference>
<dbReference type="EMBL" id="OV121135">
    <property type="protein sequence ID" value="CAH0554941.1"/>
    <property type="molecule type" value="Genomic_DNA"/>
</dbReference>
<evidence type="ECO:0000256" key="6">
    <source>
        <dbReference type="PIRSR" id="PIRSR002419-1"/>
    </source>
</evidence>
<evidence type="ECO:0000256" key="3">
    <source>
        <dbReference type="ARBA" id="ARBA00022692"/>
    </source>
</evidence>
<name>A0A9P0B4A6_BRAAE</name>
<comment type="similarity">
    <text evidence="2 7">Belongs to the tetraspanin (TM4SF) family.</text>
</comment>
<proteinExistence type="inferred from homology"/>
<feature type="disulfide bond" evidence="6">
    <location>
        <begin position="147"/>
        <end position="168"/>
    </location>
</feature>
<feature type="transmembrane region" description="Helical" evidence="7">
    <location>
        <begin position="80"/>
        <end position="107"/>
    </location>
</feature>
<dbReference type="Proteomes" id="UP001154078">
    <property type="component" value="Chromosome 4"/>
</dbReference>
<dbReference type="OrthoDB" id="10033535at2759"/>
<reference evidence="8" key="1">
    <citation type="submission" date="2021-12" db="EMBL/GenBank/DDBJ databases">
        <authorList>
            <person name="King R."/>
        </authorList>
    </citation>
    <scope>NUCLEOTIDE SEQUENCE</scope>
</reference>
<feature type="transmembrane region" description="Helical" evidence="7">
    <location>
        <begin position="12"/>
        <end position="33"/>
    </location>
</feature>
<keyword evidence="4 7" id="KW-1133">Transmembrane helix</keyword>
<organism evidence="8 9">
    <name type="scientific">Brassicogethes aeneus</name>
    <name type="common">Rape pollen beetle</name>
    <name type="synonym">Meligethes aeneus</name>
    <dbReference type="NCBI Taxonomy" id="1431903"/>
    <lineage>
        <taxon>Eukaryota</taxon>
        <taxon>Metazoa</taxon>
        <taxon>Ecdysozoa</taxon>
        <taxon>Arthropoda</taxon>
        <taxon>Hexapoda</taxon>
        <taxon>Insecta</taxon>
        <taxon>Pterygota</taxon>
        <taxon>Neoptera</taxon>
        <taxon>Endopterygota</taxon>
        <taxon>Coleoptera</taxon>
        <taxon>Polyphaga</taxon>
        <taxon>Cucujiformia</taxon>
        <taxon>Nitidulidae</taxon>
        <taxon>Meligethinae</taxon>
        <taxon>Brassicogethes</taxon>
    </lineage>
</organism>